<organism evidence="1 2">
    <name type="scientific">Erwinia phage pEa_SNUABM_35</name>
    <dbReference type="NCBI Taxonomy" id="2869557"/>
    <lineage>
        <taxon>Viruses</taxon>
        <taxon>Duplodnaviria</taxon>
        <taxon>Heunggongvirae</taxon>
        <taxon>Uroviricota</taxon>
        <taxon>Caudoviricetes</taxon>
        <taxon>Alexandravirus</taxon>
        <taxon>Alexandravirus SNUABM35</taxon>
    </lineage>
</organism>
<keyword evidence="2" id="KW-1185">Reference proteome</keyword>
<sequence>MKILPIYQNTPTVMYGAFMEGNLPNPVNYDMQTVLNNMLSGRAFLQNQIGNAQHTLVPNTTSLQSSPAPAWTTAQGFRGKRVLPKVTFASYSQVYQDLVDTGLVSAQYQLDMLFATILWHRCASTTSAVQMPCTSPTSGASVPTVKNKNADGSWTLAEYDFGADVVINALTSITQTTANNNLFANVPANLVFLQVQQGSSWVDVTNLVTNLFQTAGNVEKYYQLPATVQGRRFRIVSKSASATNPFFIGIGTFALHFYGDYVAGSSPRTLGKVQHVVMFPHGFGTAYGVPAMSAAMNVNNYGRLFPHYGLTVTDDIKQAANFDLLITDATAYPGQEQSVSSFTVSYPPITLEVY</sequence>
<dbReference type="EMBL" id="MZ443788">
    <property type="protein sequence ID" value="QZE59993.1"/>
    <property type="molecule type" value="Genomic_DNA"/>
</dbReference>
<proteinExistence type="predicted"/>
<accession>A0AAE7XTU4</accession>
<dbReference type="Proteomes" id="UP000827806">
    <property type="component" value="Segment"/>
</dbReference>
<name>A0AAE7XTU4_9CAUD</name>
<evidence type="ECO:0000313" key="1">
    <source>
        <dbReference type="EMBL" id="QZE59993.1"/>
    </source>
</evidence>
<gene>
    <name evidence="1" type="ORF">pEaSNUABM35_00076</name>
</gene>
<evidence type="ECO:0000313" key="2">
    <source>
        <dbReference type="Proteomes" id="UP000827806"/>
    </source>
</evidence>
<protein>
    <submittedName>
        <fullName evidence="1">Uncharacterized protein</fullName>
    </submittedName>
</protein>
<reference evidence="1 2" key="1">
    <citation type="submission" date="2021-06" db="EMBL/GenBank/DDBJ databases">
        <title>Complete genome sequence of Erwinia phage pEa_SNUABM_35.</title>
        <authorList>
            <person name="Kim S.G."/>
            <person name="Park S.C."/>
        </authorList>
    </citation>
    <scope>NUCLEOTIDE SEQUENCE [LARGE SCALE GENOMIC DNA]</scope>
</reference>